<name>A0AAN8RIK3_9PEZI</name>
<dbReference type="Gene3D" id="1.20.1280.50">
    <property type="match status" value="1"/>
</dbReference>
<evidence type="ECO:0000313" key="3">
    <source>
        <dbReference type="Proteomes" id="UP001313282"/>
    </source>
</evidence>
<evidence type="ECO:0000259" key="1">
    <source>
        <dbReference type="PROSITE" id="PS50181"/>
    </source>
</evidence>
<proteinExistence type="predicted"/>
<dbReference type="InterPro" id="IPR001810">
    <property type="entry name" value="F-box_dom"/>
</dbReference>
<dbReference type="Proteomes" id="UP001313282">
    <property type="component" value="Unassembled WGS sequence"/>
</dbReference>
<accession>A0AAN8RIK3</accession>
<feature type="domain" description="F-box" evidence="1">
    <location>
        <begin position="6"/>
        <end position="52"/>
    </location>
</feature>
<protein>
    <recommendedName>
        <fullName evidence="1">F-box domain-containing protein</fullName>
    </recommendedName>
</protein>
<dbReference type="PROSITE" id="PS50181">
    <property type="entry name" value="FBOX"/>
    <property type="match status" value="1"/>
</dbReference>
<dbReference type="Pfam" id="PF12937">
    <property type="entry name" value="F-box-like"/>
    <property type="match status" value="1"/>
</dbReference>
<reference evidence="2 3" key="1">
    <citation type="submission" date="2019-10" db="EMBL/GenBank/DDBJ databases">
        <authorList>
            <person name="Palmer J.M."/>
        </authorList>
    </citation>
    <scope>NUCLEOTIDE SEQUENCE [LARGE SCALE GENOMIC DNA]</scope>
    <source>
        <strain evidence="2 3">TWF718</strain>
    </source>
</reference>
<organism evidence="2 3">
    <name type="scientific">Orbilia javanica</name>
    <dbReference type="NCBI Taxonomy" id="47235"/>
    <lineage>
        <taxon>Eukaryota</taxon>
        <taxon>Fungi</taxon>
        <taxon>Dikarya</taxon>
        <taxon>Ascomycota</taxon>
        <taxon>Pezizomycotina</taxon>
        <taxon>Orbiliomycetes</taxon>
        <taxon>Orbiliales</taxon>
        <taxon>Orbiliaceae</taxon>
        <taxon>Orbilia</taxon>
    </lineage>
</organism>
<dbReference type="AlphaFoldDB" id="A0AAN8RIK3"/>
<dbReference type="InterPro" id="IPR036047">
    <property type="entry name" value="F-box-like_dom_sf"/>
</dbReference>
<dbReference type="EMBL" id="JAVHNR010000004">
    <property type="protein sequence ID" value="KAK6345715.1"/>
    <property type="molecule type" value="Genomic_DNA"/>
</dbReference>
<dbReference type="SUPFAM" id="SSF81383">
    <property type="entry name" value="F-box domain"/>
    <property type="match status" value="1"/>
</dbReference>
<keyword evidence="3" id="KW-1185">Reference proteome</keyword>
<comment type="caution">
    <text evidence="2">The sequence shown here is derived from an EMBL/GenBank/DDBJ whole genome shotgun (WGS) entry which is preliminary data.</text>
</comment>
<evidence type="ECO:0000313" key="2">
    <source>
        <dbReference type="EMBL" id="KAK6345715.1"/>
    </source>
</evidence>
<gene>
    <name evidence="2" type="ORF">TWF718_007624</name>
</gene>
<sequence length="335" mass="38438">MPQPVPTGVHSLPVEIHIMILSYLSYLDHIACETVLPVWYSIISDPATFSKRYTKSKLRYTMTHPDERYLIHQLLRDCYFIVHSESESKKAIRSSDSITVTLVPVASISPKESEQYPDNLFFLDANVMESRLISSIPGAMTLTNAPFLNEPVWIDQLGLASNDEPDCNIWFYPANCGHKLGSVDLAVKNFTLRDMLIKCISYAESSSKLVSQGCSECWDVCEGKDILHIPEDIKPIYLQQEHYRNWTYRNPRKLWLGIFAFERYFVNVQDINDGEICGKMVKPWHWTSFWNQIVYDATAWVPTKEGSSCVLLGLDDIKTGKDAQRNPREGGPRWF</sequence>